<dbReference type="Gene3D" id="6.10.140.2220">
    <property type="match status" value="1"/>
</dbReference>
<dbReference type="InterPro" id="IPR002893">
    <property type="entry name" value="Znf_MYND"/>
</dbReference>
<evidence type="ECO:0000256" key="2">
    <source>
        <dbReference type="ARBA" id="ARBA00022771"/>
    </source>
</evidence>
<name>A0ABQ0CG79_9HYPO</name>
<dbReference type="Proteomes" id="UP001562357">
    <property type="component" value="Unassembled WGS sequence"/>
</dbReference>
<evidence type="ECO:0000259" key="6">
    <source>
        <dbReference type="PROSITE" id="PS50865"/>
    </source>
</evidence>
<keyword evidence="3" id="KW-0862">Zinc</keyword>
<keyword evidence="2 4" id="KW-0863">Zinc-finger</keyword>
<reference evidence="8" key="1">
    <citation type="submission" date="2024-06" db="EMBL/GenBank/DDBJ databases">
        <title>Draft Genome Sequences of Epichloe bromicola Strains Isolated from Elymus ciliaris.</title>
        <authorList>
            <consortium name="Epichloe bromicola genome sequencing consortium"/>
            <person name="Miura A."/>
            <person name="Imano S."/>
            <person name="Ashida A."/>
            <person name="Sato I."/>
            <person name="Chiba S."/>
            <person name="Tanaka A."/>
            <person name="Camagna M."/>
            <person name="Takemoto D."/>
        </authorList>
    </citation>
    <scope>NUCLEOTIDE SEQUENCE [LARGE SCALE GENOMIC DNA]</scope>
    <source>
        <strain evidence="8">DP</strain>
    </source>
</reference>
<proteinExistence type="predicted"/>
<feature type="domain" description="MYND-type" evidence="6">
    <location>
        <begin position="5"/>
        <end position="45"/>
    </location>
</feature>
<dbReference type="SUPFAM" id="SSF144232">
    <property type="entry name" value="HIT/MYND zinc finger-like"/>
    <property type="match status" value="1"/>
</dbReference>
<dbReference type="PROSITE" id="PS50865">
    <property type="entry name" value="ZF_MYND_2"/>
    <property type="match status" value="1"/>
</dbReference>
<dbReference type="EMBL" id="BAAFGZ010000017">
    <property type="protein sequence ID" value="GAB0132447.1"/>
    <property type="molecule type" value="Genomic_DNA"/>
</dbReference>
<sequence>MASGCASCKNSPPQVTLKCCSKCSVTQYCSRDCQKADWKAHRKICGRQVPGAAPSPQSSASANVSPPKGLEGGIAKPFTRLDNGTWLHDRPEKDVYGLLIDAYRLRMDDMYNIEGEIDADSVYGGAPNGSVGFGKFLGRVASRPGLLPAWWNETKKRECEQLGVTAGQWFDLGASVEKGDIMEHYGESTFPMQLRMFAEAVYGTAPGGTSGGAMRQMMMMMEQGGAAGGMQASLLDVANMFGRR</sequence>
<protein>
    <recommendedName>
        <fullName evidence="6">MYND-type domain-containing protein</fullName>
    </recommendedName>
</protein>
<evidence type="ECO:0000256" key="3">
    <source>
        <dbReference type="ARBA" id="ARBA00022833"/>
    </source>
</evidence>
<evidence type="ECO:0000256" key="5">
    <source>
        <dbReference type="SAM" id="MobiDB-lite"/>
    </source>
</evidence>
<gene>
    <name evidence="7" type="primary">g882</name>
    <name evidence="7" type="ORF">EsDP_00000882</name>
</gene>
<feature type="compositionally biased region" description="Low complexity" evidence="5">
    <location>
        <begin position="50"/>
        <end position="67"/>
    </location>
</feature>
<evidence type="ECO:0000256" key="1">
    <source>
        <dbReference type="ARBA" id="ARBA00022723"/>
    </source>
</evidence>
<comment type="caution">
    <text evidence="7">The sequence shown here is derived from an EMBL/GenBank/DDBJ whole genome shotgun (WGS) entry which is preliminary data.</text>
</comment>
<evidence type="ECO:0000313" key="8">
    <source>
        <dbReference type="Proteomes" id="UP001562357"/>
    </source>
</evidence>
<dbReference type="Pfam" id="PF01753">
    <property type="entry name" value="zf-MYND"/>
    <property type="match status" value="1"/>
</dbReference>
<keyword evidence="8" id="KW-1185">Reference proteome</keyword>
<dbReference type="PROSITE" id="PS01360">
    <property type="entry name" value="ZF_MYND_1"/>
    <property type="match status" value="1"/>
</dbReference>
<evidence type="ECO:0000256" key="4">
    <source>
        <dbReference type="PROSITE-ProRule" id="PRU00134"/>
    </source>
</evidence>
<organism evidence="7 8">
    <name type="scientific">Epichloe bromicola</name>
    <dbReference type="NCBI Taxonomy" id="79588"/>
    <lineage>
        <taxon>Eukaryota</taxon>
        <taxon>Fungi</taxon>
        <taxon>Dikarya</taxon>
        <taxon>Ascomycota</taxon>
        <taxon>Pezizomycotina</taxon>
        <taxon>Sordariomycetes</taxon>
        <taxon>Hypocreomycetidae</taxon>
        <taxon>Hypocreales</taxon>
        <taxon>Clavicipitaceae</taxon>
        <taxon>Epichloe</taxon>
    </lineage>
</organism>
<evidence type="ECO:0000313" key="7">
    <source>
        <dbReference type="EMBL" id="GAB0132447.1"/>
    </source>
</evidence>
<accession>A0ABQ0CG79</accession>
<feature type="region of interest" description="Disordered" evidence="5">
    <location>
        <begin position="49"/>
        <end position="74"/>
    </location>
</feature>
<keyword evidence="1" id="KW-0479">Metal-binding</keyword>